<gene>
    <name evidence="2" type="ORF">CJ014_24465</name>
</gene>
<sequence length="153" mass="17646">MRNYVISCEARRLAAQAWDRLRGRETEFGKDEAIALFAALRPVDENFYHYNICKLLFRRGDGEFASFGDCKFGPTQFIVAQGYRWGKGVAPNLDLARRHYRLGFRLGNIPCFLALFSMLAVRDKLKSLIAMLVQSVGFVYLKSRSEDDTRIMY</sequence>
<keyword evidence="1" id="KW-0812">Transmembrane</keyword>
<dbReference type="EMBL" id="NQVN01000029">
    <property type="protein sequence ID" value="PIO96606.1"/>
    <property type="molecule type" value="Genomic_DNA"/>
</dbReference>
<accession>A0A2G9WPH4</accession>
<evidence type="ECO:0000313" key="3">
    <source>
        <dbReference type="Proteomes" id="UP000231070"/>
    </source>
</evidence>
<proteinExistence type="predicted"/>
<evidence type="ECO:0000256" key="1">
    <source>
        <dbReference type="SAM" id="Phobius"/>
    </source>
</evidence>
<evidence type="ECO:0008006" key="4">
    <source>
        <dbReference type="Google" id="ProtNLM"/>
    </source>
</evidence>
<feature type="transmembrane region" description="Helical" evidence="1">
    <location>
        <begin position="102"/>
        <end position="121"/>
    </location>
</feature>
<dbReference type="AlphaFoldDB" id="A0A2G9WPH4"/>
<protein>
    <recommendedName>
        <fullName evidence="4">Sel1 repeat family protein</fullName>
    </recommendedName>
</protein>
<keyword evidence="1" id="KW-0472">Membrane</keyword>
<evidence type="ECO:0000313" key="2">
    <source>
        <dbReference type="EMBL" id="PIO96606.1"/>
    </source>
</evidence>
<keyword evidence="3" id="KW-1185">Reference proteome</keyword>
<organism evidence="2 3">
    <name type="scientific">Pleomorphomonas carboxyditropha</name>
    <dbReference type="NCBI Taxonomy" id="2023338"/>
    <lineage>
        <taxon>Bacteria</taxon>
        <taxon>Pseudomonadati</taxon>
        <taxon>Pseudomonadota</taxon>
        <taxon>Alphaproteobacteria</taxon>
        <taxon>Hyphomicrobiales</taxon>
        <taxon>Pleomorphomonadaceae</taxon>
        <taxon>Pleomorphomonas</taxon>
    </lineage>
</organism>
<keyword evidence="1" id="KW-1133">Transmembrane helix</keyword>
<reference evidence="2 3" key="1">
    <citation type="submission" date="2017-08" db="EMBL/GenBank/DDBJ databases">
        <title>Pleomorphomonas carboxidotrophicus sp. nov., a new mesophilic hydrogenogenic carboxidotroph.</title>
        <authorList>
            <person name="Esquivel-Elizondo S."/>
            <person name="Krajmalnik-Brown R."/>
            <person name="Maldonado J."/>
        </authorList>
    </citation>
    <scope>NUCLEOTIDE SEQUENCE [LARGE SCALE GENOMIC DNA]</scope>
    <source>
        <strain evidence="2 3">SVCO-16</strain>
    </source>
</reference>
<dbReference type="Proteomes" id="UP000231070">
    <property type="component" value="Unassembled WGS sequence"/>
</dbReference>
<dbReference type="RefSeq" id="WP_133121932.1">
    <property type="nucleotide sequence ID" value="NZ_NQVN01000029.1"/>
</dbReference>
<comment type="caution">
    <text evidence="2">The sequence shown here is derived from an EMBL/GenBank/DDBJ whole genome shotgun (WGS) entry which is preliminary data.</text>
</comment>
<name>A0A2G9WPH4_9HYPH</name>